<proteinExistence type="inferred from homology"/>
<gene>
    <name evidence="8" type="ORF">F2P81_017878</name>
</gene>
<dbReference type="SUPFAM" id="SSF47266">
    <property type="entry name" value="4-helical cytokines"/>
    <property type="match status" value="1"/>
</dbReference>
<dbReference type="PANTHER" id="PTHR11419">
    <property type="entry name" value="INTERFERON GAMMA"/>
    <property type="match status" value="1"/>
</dbReference>
<accession>A0A6A4S345</accession>
<evidence type="ECO:0000256" key="5">
    <source>
        <dbReference type="ARBA" id="ARBA00023180"/>
    </source>
</evidence>
<comment type="similarity">
    <text evidence="2">Belongs to the type II (or gamma) interferon family.</text>
</comment>
<evidence type="ECO:0000256" key="7">
    <source>
        <dbReference type="SAM" id="SignalP"/>
    </source>
</evidence>
<dbReference type="Gene3D" id="1.20.1250.10">
    <property type="match status" value="1"/>
</dbReference>
<feature type="region of interest" description="Disordered" evidence="6">
    <location>
        <begin position="226"/>
        <end position="247"/>
    </location>
</feature>
<evidence type="ECO:0000256" key="6">
    <source>
        <dbReference type="SAM" id="MobiDB-lite"/>
    </source>
</evidence>
<comment type="caution">
    <text evidence="8">The sequence shown here is derived from an EMBL/GenBank/DDBJ whole genome shotgun (WGS) entry which is preliminary data.</text>
</comment>
<feature type="compositionally biased region" description="Basic residues" evidence="6">
    <location>
        <begin position="230"/>
        <end position="247"/>
    </location>
</feature>
<dbReference type="GO" id="GO:0006955">
    <property type="term" value="P:immune response"/>
    <property type="evidence" value="ECO:0007669"/>
    <property type="project" value="InterPro"/>
</dbReference>
<dbReference type="GO" id="GO:0005133">
    <property type="term" value="F:type II interferon receptor binding"/>
    <property type="evidence" value="ECO:0007669"/>
    <property type="project" value="InterPro"/>
</dbReference>
<name>A0A6A4S345_SCOMX</name>
<organism evidence="8 9">
    <name type="scientific">Scophthalmus maximus</name>
    <name type="common">Turbot</name>
    <name type="synonym">Psetta maxima</name>
    <dbReference type="NCBI Taxonomy" id="52904"/>
    <lineage>
        <taxon>Eukaryota</taxon>
        <taxon>Metazoa</taxon>
        <taxon>Chordata</taxon>
        <taxon>Craniata</taxon>
        <taxon>Vertebrata</taxon>
        <taxon>Euteleostomi</taxon>
        <taxon>Actinopterygii</taxon>
        <taxon>Neopterygii</taxon>
        <taxon>Teleostei</taxon>
        <taxon>Neoteleostei</taxon>
        <taxon>Acanthomorphata</taxon>
        <taxon>Carangaria</taxon>
        <taxon>Pleuronectiformes</taxon>
        <taxon>Pleuronectoidei</taxon>
        <taxon>Scophthalmidae</taxon>
        <taxon>Scophthalmus</taxon>
    </lineage>
</organism>
<evidence type="ECO:0000256" key="2">
    <source>
        <dbReference type="ARBA" id="ARBA00007566"/>
    </source>
</evidence>
<comment type="subcellular location">
    <subcellularLocation>
        <location evidence="1">Secreted</location>
    </subcellularLocation>
</comment>
<evidence type="ECO:0000256" key="4">
    <source>
        <dbReference type="ARBA" id="ARBA00022525"/>
    </source>
</evidence>
<evidence type="ECO:0000313" key="9">
    <source>
        <dbReference type="Proteomes" id="UP000438429"/>
    </source>
</evidence>
<evidence type="ECO:0008006" key="10">
    <source>
        <dbReference type="Google" id="ProtNLM"/>
    </source>
</evidence>
<keyword evidence="4" id="KW-0964">Secreted</keyword>
<feature type="signal peptide" evidence="7">
    <location>
        <begin position="1"/>
        <end position="25"/>
    </location>
</feature>
<dbReference type="Proteomes" id="UP000438429">
    <property type="component" value="Unassembled WGS sequence"/>
</dbReference>
<keyword evidence="5" id="KW-0325">Glycoprotein</keyword>
<dbReference type="AlphaFoldDB" id="A0A6A4S345"/>
<keyword evidence="3" id="KW-0202">Cytokine</keyword>
<evidence type="ECO:0000256" key="3">
    <source>
        <dbReference type="ARBA" id="ARBA00022514"/>
    </source>
</evidence>
<protein>
    <recommendedName>
        <fullName evidence="10">Interferon gamma</fullName>
    </recommendedName>
</protein>
<dbReference type="GO" id="GO:0005125">
    <property type="term" value="F:cytokine activity"/>
    <property type="evidence" value="ECO:0007669"/>
    <property type="project" value="UniProtKB-KW"/>
</dbReference>
<sequence length="247" mass="27324">MSSFSSGLWSVGALRSAAILTSVTGQTSDSHRQPAGQRFDTSGDMMVSTARAVLCLCVWLSACPVQGSHVSARMNRTIQNLLLHYKIPPKDRFNGKPVFSREPLAGKVETKKLFMVGVLETYEKLIGQMLTHLPTPNPPTTGIHVRLGAATAAATAPGAGGEVGKELNFILKKVQELRKHRYQEQSELLQGLEALGKIQMDNFVVQSKALWELPWLYEEASSISNDAKMQRRRRRRQTRKLKTPPSA</sequence>
<dbReference type="PANTHER" id="PTHR11419:SF0">
    <property type="entry name" value="INTERFERON GAMMA"/>
    <property type="match status" value="1"/>
</dbReference>
<keyword evidence="7" id="KW-0732">Signal</keyword>
<reference evidence="8 9" key="1">
    <citation type="submission" date="2019-06" db="EMBL/GenBank/DDBJ databases">
        <title>Draft genomes of female and male turbot (Scophthalmus maximus).</title>
        <authorList>
            <person name="Xu H."/>
            <person name="Xu X.-W."/>
            <person name="Shao C."/>
            <person name="Chen S."/>
        </authorList>
    </citation>
    <scope>NUCLEOTIDE SEQUENCE [LARGE SCALE GENOMIC DNA]</scope>
    <source>
        <strain evidence="8">Ysfricsl-2016a</strain>
        <tissue evidence="8">Blood</tissue>
    </source>
</reference>
<feature type="chain" id="PRO_5025470109" description="Interferon gamma" evidence="7">
    <location>
        <begin position="26"/>
        <end position="247"/>
    </location>
</feature>
<evidence type="ECO:0000313" key="8">
    <source>
        <dbReference type="EMBL" id="KAF0028773.1"/>
    </source>
</evidence>
<dbReference type="InterPro" id="IPR009079">
    <property type="entry name" value="4_helix_cytokine-like_core"/>
</dbReference>
<dbReference type="EMBL" id="VEVO01000016">
    <property type="protein sequence ID" value="KAF0028773.1"/>
    <property type="molecule type" value="Genomic_DNA"/>
</dbReference>
<dbReference type="InterPro" id="IPR002069">
    <property type="entry name" value="Interferon_gamma"/>
</dbReference>
<evidence type="ECO:0000256" key="1">
    <source>
        <dbReference type="ARBA" id="ARBA00004613"/>
    </source>
</evidence>
<dbReference type="GO" id="GO:0005615">
    <property type="term" value="C:extracellular space"/>
    <property type="evidence" value="ECO:0007669"/>
    <property type="project" value="UniProtKB-KW"/>
</dbReference>